<keyword evidence="5 9" id="KW-0805">Transcription regulation</keyword>
<feature type="domain" description="Response regulatory" evidence="11">
    <location>
        <begin position="25"/>
        <end position="142"/>
    </location>
</feature>
<dbReference type="eggNOG" id="COG4565">
    <property type="taxonomic scope" value="Bacteria"/>
</dbReference>
<dbReference type="EMBL" id="CM001022">
    <property type="protein sequence ID" value="EFQ23160.1"/>
    <property type="molecule type" value="Genomic_DNA"/>
</dbReference>
<keyword evidence="13" id="KW-1185">Reference proteome</keyword>
<dbReference type="GO" id="GO:0003700">
    <property type="term" value="F:DNA-binding transcription factor activity"/>
    <property type="evidence" value="ECO:0007669"/>
    <property type="project" value="InterPro"/>
</dbReference>
<dbReference type="Gene3D" id="3.40.50.2300">
    <property type="match status" value="1"/>
</dbReference>
<dbReference type="InterPro" id="IPR024187">
    <property type="entry name" value="Sig_transdc_resp-reg_cit/mal"/>
</dbReference>
<evidence type="ECO:0000256" key="3">
    <source>
        <dbReference type="ARBA" id="ARBA00022553"/>
    </source>
</evidence>
<dbReference type="AlphaFoldDB" id="E3CV03"/>
<dbReference type="Proteomes" id="UP000005096">
    <property type="component" value="Chromosome"/>
</dbReference>
<dbReference type="STRING" id="584708.Apau_0732"/>
<dbReference type="GO" id="GO:0000156">
    <property type="term" value="F:phosphorelay response regulator activity"/>
    <property type="evidence" value="ECO:0007669"/>
    <property type="project" value="TreeGrafter"/>
</dbReference>
<name>E3CV03_9BACT</name>
<dbReference type="SUPFAM" id="SSF52172">
    <property type="entry name" value="CheY-like"/>
    <property type="match status" value="1"/>
</dbReference>
<evidence type="ECO:0000256" key="5">
    <source>
        <dbReference type="ARBA" id="ARBA00023015"/>
    </source>
</evidence>
<evidence type="ECO:0000256" key="6">
    <source>
        <dbReference type="ARBA" id="ARBA00023125"/>
    </source>
</evidence>
<evidence type="ECO:0000256" key="2">
    <source>
        <dbReference type="ARBA" id="ARBA00022490"/>
    </source>
</evidence>
<evidence type="ECO:0000256" key="9">
    <source>
        <dbReference type="PIRNR" id="PIRNR006171"/>
    </source>
</evidence>
<comment type="subcellular location">
    <subcellularLocation>
        <location evidence="1 9">Cytoplasm</location>
    </subcellularLocation>
</comment>
<dbReference type="SUPFAM" id="SSF46785">
    <property type="entry name" value="Winged helix' DNA-binding domain"/>
    <property type="match status" value="1"/>
</dbReference>
<protein>
    <recommendedName>
        <fullName evidence="9">Transcriptional regulatory protein</fullName>
    </recommendedName>
</protein>
<dbReference type="InterPro" id="IPR001789">
    <property type="entry name" value="Sig_transdc_resp-reg_receiver"/>
</dbReference>
<dbReference type="Gene3D" id="1.10.10.10">
    <property type="entry name" value="Winged helix-like DNA-binding domain superfamily/Winged helix DNA-binding domain"/>
    <property type="match status" value="1"/>
</dbReference>
<keyword evidence="8 9" id="KW-0804">Transcription</keyword>
<evidence type="ECO:0000313" key="13">
    <source>
        <dbReference type="Proteomes" id="UP000005096"/>
    </source>
</evidence>
<keyword evidence="4 9" id="KW-0902">Two-component regulatory system</keyword>
<evidence type="ECO:0000256" key="4">
    <source>
        <dbReference type="ARBA" id="ARBA00023012"/>
    </source>
</evidence>
<keyword evidence="2 9" id="KW-0963">Cytoplasm</keyword>
<dbReference type="InterPro" id="IPR036388">
    <property type="entry name" value="WH-like_DNA-bd_sf"/>
</dbReference>
<dbReference type="PANTHER" id="PTHR45526">
    <property type="entry name" value="TRANSCRIPTIONAL REGULATORY PROTEIN DPIA"/>
    <property type="match status" value="1"/>
</dbReference>
<dbReference type="SMART" id="SM00448">
    <property type="entry name" value="REC"/>
    <property type="match status" value="1"/>
</dbReference>
<keyword evidence="3 10" id="KW-0597">Phosphoprotein</keyword>
<proteinExistence type="predicted"/>
<feature type="modified residue" description="4-aspartylphosphate" evidence="10">
    <location>
        <position position="77"/>
    </location>
</feature>
<evidence type="ECO:0000256" key="8">
    <source>
        <dbReference type="ARBA" id="ARBA00023163"/>
    </source>
</evidence>
<keyword evidence="7 9" id="KW-0010">Activator</keyword>
<evidence type="ECO:0000256" key="7">
    <source>
        <dbReference type="ARBA" id="ARBA00023159"/>
    </source>
</evidence>
<dbReference type="InterPro" id="IPR051271">
    <property type="entry name" value="2C-system_Tx_regulators"/>
</dbReference>
<dbReference type="GO" id="GO:0005737">
    <property type="term" value="C:cytoplasm"/>
    <property type="evidence" value="ECO:0007669"/>
    <property type="project" value="UniProtKB-SubCell"/>
</dbReference>
<evidence type="ECO:0000256" key="1">
    <source>
        <dbReference type="ARBA" id="ARBA00004496"/>
    </source>
</evidence>
<accession>E3CV03</accession>
<evidence type="ECO:0000256" key="10">
    <source>
        <dbReference type="PROSITE-ProRule" id="PRU00169"/>
    </source>
</evidence>
<organism evidence="12 13">
    <name type="scientific">Aminomonas paucivorans DSM 12260</name>
    <dbReference type="NCBI Taxonomy" id="584708"/>
    <lineage>
        <taxon>Bacteria</taxon>
        <taxon>Thermotogati</taxon>
        <taxon>Synergistota</taxon>
        <taxon>Synergistia</taxon>
        <taxon>Synergistales</taxon>
        <taxon>Synergistaceae</taxon>
        <taxon>Aminomonas</taxon>
    </lineage>
</organism>
<dbReference type="InterPro" id="IPR011006">
    <property type="entry name" value="CheY-like_superfamily"/>
</dbReference>
<evidence type="ECO:0000313" key="12">
    <source>
        <dbReference type="EMBL" id="EFQ23160.1"/>
    </source>
</evidence>
<keyword evidence="6 9" id="KW-0238">DNA-binding</keyword>
<dbReference type="InterPro" id="IPR036390">
    <property type="entry name" value="WH_DNA-bd_sf"/>
</dbReference>
<evidence type="ECO:0000259" key="11">
    <source>
        <dbReference type="PROSITE" id="PS50110"/>
    </source>
</evidence>
<reference evidence="12 13" key="1">
    <citation type="journal article" date="2010" name="Stand. Genomic Sci.">
        <title>Non-contiguous finished genome sequence of Aminomonas paucivorans type strain (GLU-3).</title>
        <authorList>
            <person name="Pitluck S."/>
            <person name="Yasawong M."/>
            <person name="Held B."/>
            <person name="Lapidus A."/>
            <person name="Nolan M."/>
            <person name="Copeland A."/>
            <person name="Lucas S."/>
            <person name="Del Rio T.G."/>
            <person name="Tice H."/>
            <person name="Cheng J.F."/>
            <person name="Chertkov O."/>
            <person name="Goodwin L."/>
            <person name="Tapia R."/>
            <person name="Han C."/>
            <person name="Liolios K."/>
            <person name="Ivanova N."/>
            <person name="Mavromatis K."/>
            <person name="Ovchinnikova G."/>
            <person name="Pati A."/>
            <person name="Chen A."/>
            <person name="Palaniappan K."/>
            <person name="Land M."/>
            <person name="Hauser L."/>
            <person name="Chang Y.J."/>
            <person name="Jeffries C.D."/>
            <person name="Pukall R."/>
            <person name="Spring S."/>
            <person name="Rohde M."/>
            <person name="Sikorski J."/>
            <person name="Goker M."/>
            <person name="Woyke T."/>
            <person name="Bristow J."/>
            <person name="Eisen J.A."/>
            <person name="Markowitz V."/>
            <person name="Hugenholtz P."/>
            <person name="Kyrpides N.C."/>
            <person name="Klenk H.P."/>
        </authorList>
    </citation>
    <scope>NUCLEOTIDE SEQUENCE [LARGE SCALE GENOMIC DNA]</scope>
    <source>
        <strain evidence="12 13">DSM 12260</strain>
    </source>
</reference>
<dbReference type="Pfam" id="PF00072">
    <property type="entry name" value="Response_reg"/>
    <property type="match status" value="1"/>
</dbReference>
<dbReference type="PROSITE" id="PS50110">
    <property type="entry name" value="RESPONSE_REGULATORY"/>
    <property type="match status" value="1"/>
</dbReference>
<dbReference type="RefSeq" id="WP_006300324.1">
    <property type="nucleotide sequence ID" value="NZ_CM001022.1"/>
</dbReference>
<dbReference type="InterPro" id="IPR048714">
    <property type="entry name" value="DpiA-like_HTH"/>
</dbReference>
<dbReference type="GO" id="GO:0003677">
    <property type="term" value="F:DNA binding"/>
    <property type="evidence" value="ECO:0007669"/>
    <property type="project" value="UniProtKB-KW"/>
</dbReference>
<dbReference type="PaxDb" id="584708-Apau_0732"/>
<dbReference type="Pfam" id="PF20714">
    <property type="entry name" value="HTH_64"/>
    <property type="match status" value="1"/>
</dbReference>
<gene>
    <name evidence="12" type="ORF">Apau_0732</name>
</gene>
<dbReference type="HOGENOM" id="CLU_000445_39_1_0"/>
<dbReference type="PANTHER" id="PTHR45526:SF1">
    <property type="entry name" value="TRANSCRIPTIONAL REGULATORY PROTEIN DCUR-RELATED"/>
    <property type="match status" value="1"/>
</dbReference>
<dbReference type="PIRSF" id="PIRSF006171">
    <property type="entry name" value="RR_citrat_malat"/>
    <property type="match status" value="1"/>
</dbReference>
<sequence length="249" mass="27644">MGGKGFFAFLPFPEVVVRVMVPSYGVLVAEDDPCMVRLYRGFLASCPGFVLLGTVDRGEDLLRWFREGRGGDLLLLDLYLVGTHGLDVLMELRRLRVEVDTLVVSSENRPEAVREAFRLGAFDYLVKPFGAERLKQSLQAFRDFRGRLDGFEGGLLQEQVDALRERAPSPVEEGLPKGLHPATLRSVLAFLARAASLSSEEVGAELGLSRTTARRYLEYLASQGMADLVLDHRGRGRPLHRYCLSASSD</sequence>